<feature type="transmembrane region" description="Helical" evidence="2">
    <location>
        <begin position="87"/>
        <end position="110"/>
    </location>
</feature>
<accession>A0A2A9DUL4</accession>
<dbReference type="EMBL" id="PDJE01000001">
    <property type="protein sequence ID" value="PFG30378.1"/>
    <property type="molecule type" value="Genomic_DNA"/>
</dbReference>
<name>A0A2A9DUL4_9MICO</name>
<dbReference type="Proteomes" id="UP000221369">
    <property type="component" value="Unassembled WGS sequence"/>
</dbReference>
<keyword evidence="2" id="KW-1133">Transmembrane helix</keyword>
<keyword evidence="2" id="KW-0472">Membrane</keyword>
<evidence type="ECO:0000256" key="2">
    <source>
        <dbReference type="SAM" id="Phobius"/>
    </source>
</evidence>
<reference evidence="3 4" key="1">
    <citation type="submission" date="2017-10" db="EMBL/GenBank/DDBJ databases">
        <title>Sequencing the genomes of 1000 actinobacteria strains.</title>
        <authorList>
            <person name="Klenk H.-P."/>
        </authorList>
    </citation>
    <scope>NUCLEOTIDE SEQUENCE [LARGE SCALE GENOMIC DNA]</scope>
    <source>
        <strain evidence="3 4">DSM 21798</strain>
    </source>
</reference>
<dbReference type="RefSeq" id="WP_245836231.1">
    <property type="nucleotide sequence ID" value="NZ_PDJE01000001.1"/>
</dbReference>
<keyword evidence="2" id="KW-0812">Transmembrane</keyword>
<organism evidence="3 4">
    <name type="scientific">Paramicrobacterium agarici</name>
    <dbReference type="NCBI Taxonomy" id="630514"/>
    <lineage>
        <taxon>Bacteria</taxon>
        <taxon>Bacillati</taxon>
        <taxon>Actinomycetota</taxon>
        <taxon>Actinomycetes</taxon>
        <taxon>Micrococcales</taxon>
        <taxon>Microbacteriaceae</taxon>
        <taxon>Paramicrobacterium</taxon>
    </lineage>
</organism>
<evidence type="ECO:0000313" key="3">
    <source>
        <dbReference type="EMBL" id="PFG30378.1"/>
    </source>
</evidence>
<evidence type="ECO:0000313" key="4">
    <source>
        <dbReference type="Proteomes" id="UP000221369"/>
    </source>
</evidence>
<protein>
    <submittedName>
        <fullName evidence="3">Uncharacterized protein</fullName>
    </submittedName>
</protein>
<feature type="transmembrane region" description="Helical" evidence="2">
    <location>
        <begin position="47"/>
        <end position="67"/>
    </location>
</feature>
<evidence type="ECO:0000256" key="1">
    <source>
        <dbReference type="SAM" id="MobiDB-lite"/>
    </source>
</evidence>
<gene>
    <name evidence="3" type="ORF">ATJ78_1307</name>
</gene>
<feature type="region of interest" description="Disordered" evidence="1">
    <location>
        <begin position="1"/>
        <end position="29"/>
    </location>
</feature>
<comment type="caution">
    <text evidence="3">The sequence shown here is derived from an EMBL/GenBank/DDBJ whole genome shotgun (WGS) entry which is preliminary data.</text>
</comment>
<dbReference type="AlphaFoldDB" id="A0A2A9DUL4"/>
<keyword evidence="4" id="KW-1185">Reference proteome</keyword>
<sequence>MSTTPGDASDRPVSDAPTGQPAESSVPIERATSHEVPVRRVPKYQTFLLIGVIVGLVAAMILTFAFQRSPDEIDPSTGDVYFSPVQVFGFLLLISIPVGVAIFGLLAWILDVRARKKTHTVRVDKVNVRVSEPDAEAPHTAGSSDKEDNL</sequence>
<proteinExistence type="predicted"/>